<dbReference type="Pfam" id="PF14791">
    <property type="entry name" value="DNA_pol_B_thumb"/>
    <property type="match status" value="1"/>
</dbReference>
<dbReference type="SUPFAM" id="SSF81301">
    <property type="entry name" value="Nucleotidyltransferase"/>
    <property type="match status" value="1"/>
</dbReference>
<dbReference type="SMART" id="SM00483">
    <property type="entry name" value="POLXc"/>
    <property type="match status" value="1"/>
</dbReference>
<feature type="domain" description="DNA-directed DNA polymerase X" evidence="19">
    <location>
        <begin position="562"/>
        <end position="899"/>
    </location>
</feature>
<dbReference type="EMBL" id="LAVV01014171">
    <property type="protein sequence ID" value="KNZ44980.1"/>
    <property type="molecule type" value="Genomic_DNA"/>
</dbReference>
<evidence type="ECO:0000256" key="10">
    <source>
        <dbReference type="ARBA" id="ARBA00022843"/>
    </source>
</evidence>
<dbReference type="Gene3D" id="3.30.210.10">
    <property type="entry name" value="DNA polymerase, thumb domain"/>
    <property type="match status" value="1"/>
</dbReference>
<feature type="region of interest" description="Disordered" evidence="17">
    <location>
        <begin position="193"/>
        <end position="264"/>
    </location>
</feature>
<feature type="compositionally biased region" description="Basic and acidic residues" evidence="17">
    <location>
        <begin position="108"/>
        <end position="121"/>
    </location>
</feature>
<dbReference type="STRING" id="27349.A0A0L6UB16"/>
<dbReference type="InterPro" id="IPR043519">
    <property type="entry name" value="NT_sf"/>
</dbReference>
<evidence type="ECO:0000256" key="5">
    <source>
        <dbReference type="ARBA" id="ARBA00022481"/>
    </source>
</evidence>
<reference evidence="20 21" key="1">
    <citation type="submission" date="2015-08" db="EMBL/GenBank/DDBJ databases">
        <title>Next Generation Sequencing and Analysis of the Genome of Puccinia sorghi L Schw, the Causal Agent of Maize Common Rust.</title>
        <authorList>
            <person name="Rochi L."/>
            <person name="Burguener G."/>
            <person name="Darino M."/>
            <person name="Turjanski A."/>
            <person name="Kreff E."/>
            <person name="Dieguez M.J."/>
            <person name="Sacco F."/>
        </authorList>
    </citation>
    <scope>NUCLEOTIDE SEQUENCE [LARGE SCALE GENOMIC DNA]</scope>
    <source>
        <strain evidence="20 21">RO10H11247</strain>
    </source>
</reference>
<keyword evidence="6" id="KW-0237">DNA synthesis</keyword>
<feature type="region of interest" description="Disordered" evidence="17">
    <location>
        <begin position="443"/>
        <end position="472"/>
    </location>
</feature>
<dbReference type="Gene3D" id="3.30.460.10">
    <property type="entry name" value="Beta Polymerase, domain 2"/>
    <property type="match status" value="1"/>
</dbReference>
<feature type="region of interest" description="Disordered" evidence="17">
    <location>
        <begin position="103"/>
        <end position="143"/>
    </location>
</feature>
<gene>
    <name evidence="20" type="ORF">VP01_860g1</name>
</gene>
<dbReference type="InterPro" id="IPR002054">
    <property type="entry name" value="DNA-dir_DNA_pol_X"/>
</dbReference>
<dbReference type="EC" id="4.2.99.18" evidence="3"/>
<comment type="function">
    <text evidence="16">Repair polymerase that plays a key role in base-excision repair. During this process, the damaged base is excised by specific DNA glycosylases, the DNA backbone is nicked at the abasic site by an apurinic/apyrimidic (AP) endonuclease, and POLB removes 5'-deoxyribose-phosphate from the preincised AP site acting as a 5'-deoxyribose-phosphate lyase (5'-dRP lyase); through its DNA polymerase activity, it adds one nucleotide to the 3' end of the arising single-nucleotide gap. Conducts 'gap-filling' DNA synthesis in a stepwise distributive fashion rather than in a processive fashion as for other DNA polymerases. It is also able to cleave sugar-phosphate bonds 3' to an intact AP site, acting as an AP lyase.</text>
</comment>
<keyword evidence="10" id="KW-0832">Ubl conjugation</keyword>
<evidence type="ECO:0000256" key="2">
    <source>
        <dbReference type="ARBA" id="ARBA00004496"/>
    </source>
</evidence>
<feature type="compositionally biased region" description="Acidic residues" evidence="17">
    <location>
        <begin position="515"/>
        <end position="527"/>
    </location>
</feature>
<comment type="catalytic activity">
    <reaction evidence="14">
        <text>2'-deoxyribonucleotide-(2'-deoxyribose 5'-phosphate)-2'-deoxyribonucleotide-DNA = a 3'-end 2'-deoxyribonucleotide-(2,3-dehydro-2,3-deoxyribose 5'-phosphate)-DNA + a 5'-end 5'-phospho-2'-deoxyribonucleoside-DNA + H(+)</text>
        <dbReference type="Rhea" id="RHEA:66592"/>
        <dbReference type="Rhea" id="RHEA-COMP:13180"/>
        <dbReference type="Rhea" id="RHEA-COMP:16897"/>
        <dbReference type="Rhea" id="RHEA-COMP:17067"/>
        <dbReference type="ChEBI" id="CHEBI:15378"/>
        <dbReference type="ChEBI" id="CHEBI:136412"/>
        <dbReference type="ChEBI" id="CHEBI:157695"/>
        <dbReference type="ChEBI" id="CHEBI:167181"/>
        <dbReference type="EC" id="4.2.99.18"/>
    </reaction>
</comment>
<evidence type="ECO:0000256" key="3">
    <source>
        <dbReference type="ARBA" id="ARBA00012720"/>
    </source>
</evidence>
<dbReference type="InterPro" id="IPR003583">
    <property type="entry name" value="Hlx-hairpin-Hlx_DNA-bd_motif"/>
</dbReference>
<comment type="cofactor">
    <cofactor evidence="1">
        <name>Mg(2+)</name>
        <dbReference type="ChEBI" id="CHEBI:18420"/>
    </cofactor>
</comment>
<name>A0A0L6UB16_9BASI</name>
<dbReference type="InterPro" id="IPR002008">
    <property type="entry name" value="DNA_pol_X_beta-like"/>
</dbReference>
<dbReference type="OrthoDB" id="2501940at2759"/>
<evidence type="ECO:0000256" key="15">
    <source>
        <dbReference type="ARBA" id="ARBA00044678"/>
    </source>
</evidence>
<evidence type="ECO:0000313" key="21">
    <source>
        <dbReference type="Proteomes" id="UP000037035"/>
    </source>
</evidence>
<comment type="subcellular location">
    <subcellularLocation>
        <location evidence="2">Cytoplasm</location>
    </subcellularLocation>
</comment>
<dbReference type="SUPFAM" id="SSF81585">
    <property type="entry name" value="PsbU/PolX domain-like"/>
    <property type="match status" value="1"/>
</dbReference>
<dbReference type="GO" id="GO:0005634">
    <property type="term" value="C:nucleus"/>
    <property type="evidence" value="ECO:0007669"/>
    <property type="project" value="TreeGrafter"/>
</dbReference>
<evidence type="ECO:0000256" key="13">
    <source>
        <dbReference type="ARBA" id="ARBA00035726"/>
    </source>
</evidence>
<feature type="compositionally biased region" description="Low complexity" evidence="17">
    <location>
        <begin position="244"/>
        <end position="254"/>
    </location>
</feature>
<dbReference type="AlphaFoldDB" id="A0A0L6UB16"/>
<keyword evidence="7" id="KW-0808">Transferase</keyword>
<dbReference type="InterPro" id="IPR037160">
    <property type="entry name" value="DNA_Pol_thumb_sf"/>
</dbReference>
<keyword evidence="9" id="KW-0235">DNA replication</keyword>
<dbReference type="PANTHER" id="PTHR11276:SF28">
    <property type="entry name" value="DNA POLYMERASE LAMBDA"/>
    <property type="match status" value="1"/>
</dbReference>
<evidence type="ECO:0000259" key="19">
    <source>
        <dbReference type="SMART" id="SM00483"/>
    </source>
</evidence>
<comment type="catalytic activity">
    <reaction evidence="15">
        <text>a 5'-end 2'-deoxyribose-2'-deoxyribonucleotide-DNA = (2E,4S)-4-hydroxypenten-2-al-5-phosphate + a 5'-end 5'-phospho-2'-deoxyribonucleoside-DNA + H(+)</text>
        <dbReference type="Rhea" id="RHEA:76255"/>
        <dbReference type="Rhea" id="RHEA-COMP:13180"/>
        <dbReference type="Rhea" id="RHEA-COMP:18657"/>
        <dbReference type="ChEBI" id="CHEBI:15378"/>
        <dbReference type="ChEBI" id="CHEBI:136412"/>
        <dbReference type="ChEBI" id="CHEBI:195194"/>
        <dbReference type="ChEBI" id="CHEBI:195195"/>
    </reaction>
</comment>
<dbReference type="Proteomes" id="UP000037035">
    <property type="component" value="Unassembled WGS sequence"/>
</dbReference>
<evidence type="ECO:0000256" key="11">
    <source>
        <dbReference type="ARBA" id="ARBA00023053"/>
    </source>
</evidence>
<dbReference type="SMART" id="SM00278">
    <property type="entry name" value="HhH1"/>
    <property type="match status" value="1"/>
</dbReference>
<dbReference type="InterPro" id="IPR028207">
    <property type="entry name" value="DNA_pol_B_palm_palm"/>
</dbReference>
<dbReference type="GO" id="GO:0003677">
    <property type="term" value="F:DNA binding"/>
    <property type="evidence" value="ECO:0007669"/>
    <property type="project" value="InterPro"/>
</dbReference>
<evidence type="ECO:0000259" key="18">
    <source>
        <dbReference type="SMART" id="SM00278"/>
    </source>
</evidence>
<dbReference type="GO" id="GO:0005737">
    <property type="term" value="C:cytoplasm"/>
    <property type="evidence" value="ECO:0007669"/>
    <property type="project" value="UniProtKB-SubCell"/>
</dbReference>
<feature type="compositionally biased region" description="Basic and acidic residues" evidence="17">
    <location>
        <begin position="7"/>
        <end position="18"/>
    </location>
</feature>
<dbReference type="VEuPathDB" id="FungiDB:VP01_860g1"/>
<evidence type="ECO:0000313" key="20">
    <source>
        <dbReference type="EMBL" id="KNZ44980.1"/>
    </source>
</evidence>
<protein>
    <recommendedName>
        <fullName evidence="4">DNA polymerase beta</fullName>
        <ecNumber evidence="3">4.2.99.18</ecNumber>
    </recommendedName>
    <alternativeName>
        <fullName evidence="12">5'-deoxyribose-phosphate lyase</fullName>
    </alternativeName>
    <alternativeName>
        <fullName evidence="13">AP lyase</fullName>
    </alternativeName>
</protein>
<dbReference type="Pfam" id="PF14792">
    <property type="entry name" value="DNA_pol_B_palm"/>
    <property type="match status" value="1"/>
</dbReference>
<accession>A0A0L6UB16</accession>
<proteinExistence type="predicted"/>
<dbReference type="PANTHER" id="PTHR11276">
    <property type="entry name" value="DNA POLYMERASE TYPE-X FAMILY MEMBER"/>
    <property type="match status" value="1"/>
</dbReference>
<dbReference type="GO" id="GO:0006303">
    <property type="term" value="P:double-strand break repair via nonhomologous end joining"/>
    <property type="evidence" value="ECO:0007669"/>
    <property type="project" value="TreeGrafter"/>
</dbReference>
<evidence type="ECO:0000256" key="12">
    <source>
        <dbReference type="ARBA" id="ARBA00035717"/>
    </source>
</evidence>
<evidence type="ECO:0000256" key="14">
    <source>
        <dbReference type="ARBA" id="ARBA00044632"/>
    </source>
</evidence>
<feature type="compositionally biased region" description="Polar residues" evidence="17">
    <location>
        <begin position="213"/>
        <end position="239"/>
    </location>
</feature>
<feature type="region of interest" description="Disordered" evidence="17">
    <location>
        <begin position="1"/>
        <end position="37"/>
    </location>
</feature>
<evidence type="ECO:0000256" key="7">
    <source>
        <dbReference type="ARBA" id="ARBA00022679"/>
    </source>
</evidence>
<sequence length="927" mass="103868">MDSAESSWKRSAHEETTSRKRSASILSDTCDSESGELYRWQQSSISWKKSYDRKVAQCLARKEPPIGPVEQYLNLISSIRIPDSAPNSTQSLDPSVAPLLLHSTSSEVENRRENLRKKSPDPGETSEATSPQNLTTKTHPERVVLAPETPGIFIVPDIPSALPGPETPGSVSSIYPVEKAHVHVTPAKLAITTQVSDRPQARATPSRDIINSADGSPSARQSSVNIGQARSLSEASNNVGLHHTTSGTSASTSTKVRNTKTNRSHFKVKEVDTLDAYDRLTAKERLARFPRVDIWADFLARTVRISPKRPKIKDFMKRCRIYYLIDPKLQQNLNDADRMRMRKLFEVGAQIQPELKAKHVTHIIVRDGTSWNACFRAIKAAVQDPVERQTIKEMCLSSVDKIAGEELIWVMDFKWVTSCLSYGAIAAEKYTCIRPRAPKILKQPMPLPVQSPESQNANRSAEADHHTDSSYDEIETSICLQNKAHHQTARNPKIAEKNVPGLENQLQLARLGEGTESDDSEVQELDQEPYSGPSIPGISTRKTKNKARQACDKSGNGTGKKNGPNEDLCLKVFLLAQLHPMTMALNILRTQPKRFDTLRKLEGIGPKTARRILKMANTSTPRRLQLASEQDVCRSLFKQIYGSNLHYRLGLRTLDDVRDRKSGIALSPSQELGLRFFNDLQERIPRREVECIFDQINKAAVQVDTKLKLFLMGSFRRGEESCGDIEVVMITRDDSDGKTYQDSLSQLYRRLREDGLITHELSVGKKTEKKNQRIFSCLCAVMSHTGFSKQRRLDLLGVPFSQLGAALIYFTAGEKKNATLLLIGNEIFNRSLRLKARQMGYTLKREGLFAWSPSAFQSKFNHLLTPSIANQFTHSSPSKTLAASRTEEEIFKILNVPFLVYLLLGHVYDPLYGPGCIRIDVALLVVF</sequence>
<keyword evidence="5" id="KW-0488">Methylation</keyword>
<evidence type="ECO:0000256" key="6">
    <source>
        <dbReference type="ARBA" id="ARBA00022634"/>
    </source>
</evidence>
<keyword evidence="8" id="KW-0548">Nucleotidyltransferase</keyword>
<keyword evidence="11" id="KW-0915">Sodium</keyword>
<feature type="region of interest" description="Disordered" evidence="17">
    <location>
        <begin position="512"/>
        <end position="562"/>
    </location>
</feature>
<dbReference type="PRINTS" id="PR00870">
    <property type="entry name" value="DNAPOLXBETA"/>
</dbReference>
<feature type="domain" description="Helix-hairpin-helix DNA-binding motif class 1" evidence="18">
    <location>
        <begin position="596"/>
        <end position="615"/>
    </location>
</feature>
<dbReference type="GO" id="GO:0003887">
    <property type="term" value="F:DNA-directed DNA polymerase activity"/>
    <property type="evidence" value="ECO:0007669"/>
    <property type="project" value="InterPro"/>
</dbReference>
<evidence type="ECO:0000256" key="17">
    <source>
        <dbReference type="SAM" id="MobiDB-lite"/>
    </source>
</evidence>
<organism evidence="20 21">
    <name type="scientific">Puccinia sorghi</name>
    <dbReference type="NCBI Taxonomy" id="27349"/>
    <lineage>
        <taxon>Eukaryota</taxon>
        <taxon>Fungi</taxon>
        <taxon>Dikarya</taxon>
        <taxon>Basidiomycota</taxon>
        <taxon>Pucciniomycotina</taxon>
        <taxon>Pucciniomycetes</taxon>
        <taxon>Pucciniales</taxon>
        <taxon>Pucciniaceae</taxon>
        <taxon>Puccinia</taxon>
    </lineage>
</organism>
<evidence type="ECO:0000256" key="9">
    <source>
        <dbReference type="ARBA" id="ARBA00022705"/>
    </source>
</evidence>
<dbReference type="InterPro" id="IPR029398">
    <property type="entry name" value="PolB_thumb"/>
</dbReference>
<evidence type="ECO:0000256" key="8">
    <source>
        <dbReference type="ARBA" id="ARBA00022695"/>
    </source>
</evidence>
<dbReference type="InterPro" id="IPR022312">
    <property type="entry name" value="DNA_pol_X"/>
</dbReference>
<comment type="caution">
    <text evidence="20">The sequence shown here is derived from an EMBL/GenBank/DDBJ whole genome shotgun (WGS) entry which is preliminary data.</text>
</comment>
<feature type="compositionally biased region" description="Polar residues" evidence="17">
    <location>
        <begin position="126"/>
        <end position="137"/>
    </location>
</feature>
<dbReference type="GO" id="GO:0140078">
    <property type="term" value="F:class I DNA-(apurinic or apyrimidinic site) endonuclease activity"/>
    <property type="evidence" value="ECO:0007669"/>
    <property type="project" value="UniProtKB-EC"/>
</dbReference>
<keyword evidence="21" id="KW-1185">Reference proteome</keyword>
<evidence type="ECO:0000256" key="4">
    <source>
        <dbReference type="ARBA" id="ARBA00020020"/>
    </source>
</evidence>
<evidence type="ECO:0000256" key="1">
    <source>
        <dbReference type="ARBA" id="ARBA00001946"/>
    </source>
</evidence>
<evidence type="ECO:0000256" key="16">
    <source>
        <dbReference type="ARBA" id="ARBA00045548"/>
    </source>
</evidence>
<dbReference type="Gene3D" id="1.10.150.20">
    <property type="entry name" value="5' to 3' exonuclease, C-terminal subdomain"/>
    <property type="match status" value="1"/>
</dbReference>